<organism evidence="3 4">
    <name type="scientific">Camelina sativa</name>
    <name type="common">False flax</name>
    <name type="synonym">Myagrum sativum</name>
    <dbReference type="NCBI Taxonomy" id="90675"/>
    <lineage>
        <taxon>Eukaryota</taxon>
        <taxon>Viridiplantae</taxon>
        <taxon>Streptophyta</taxon>
        <taxon>Embryophyta</taxon>
        <taxon>Tracheophyta</taxon>
        <taxon>Spermatophyta</taxon>
        <taxon>Magnoliopsida</taxon>
        <taxon>eudicotyledons</taxon>
        <taxon>Gunneridae</taxon>
        <taxon>Pentapetalae</taxon>
        <taxon>rosids</taxon>
        <taxon>malvids</taxon>
        <taxon>Brassicales</taxon>
        <taxon>Brassicaceae</taxon>
        <taxon>Camelineae</taxon>
        <taxon>Camelina</taxon>
    </lineage>
</organism>
<dbReference type="Proteomes" id="UP000694864">
    <property type="component" value="Chromosome 8"/>
</dbReference>
<evidence type="ECO:0000313" key="4">
    <source>
        <dbReference type="RefSeq" id="XP_010424816.1"/>
    </source>
</evidence>
<accession>A0ABM0TDM1</accession>
<gene>
    <name evidence="4" type="primary">LOC104709988</name>
</gene>
<name>A0ABM0TDM1_CAMSA</name>
<feature type="domain" description="RRM" evidence="2">
    <location>
        <begin position="15"/>
        <end position="93"/>
    </location>
</feature>
<dbReference type="SMART" id="SM00360">
    <property type="entry name" value="RRM"/>
    <property type="match status" value="1"/>
</dbReference>
<dbReference type="SUPFAM" id="SSF54928">
    <property type="entry name" value="RNA-binding domain, RBD"/>
    <property type="match status" value="1"/>
</dbReference>
<protein>
    <submittedName>
        <fullName evidence="4">Polyadenylate-binding protein 6-like</fullName>
    </submittedName>
</protein>
<keyword evidence="1" id="KW-0694">RNA-binding</keyword>
<dbReference type="InterPro" id="IPR012677">
    <property type="entry name" value="Nucleotide-bd_a/b_plait_sf"/>
</dbReference>
<proteinExistence type="predicted"/>
<reference evidence="3" key="1">
    <citation type="journal article" date="2014" name="Nat. Commun.">
        <title>The emerging biofuel crop Camelina sativa retains a highly undifferentiated hexaploid genome structure.</title>
        <authorList>
            <person name="Kagale S."/>
            <person name="Koh C."/>
            <person name="Nixon J."/>
            <person name="Bollina V."/>
            <person name="Clarke W.E."/>
            <person name="Tuteja R."/>
            <person name="Spillane C."/>
            <person name="Robinson S.J."/>
            <person name="Links M.G."/>
            <person name="Clarke C."/>
            <person name="Higgins E.E."/>
            <person name="Huebert T."/>
            <person name="Sharpe A.G."/>
            <person name="Parkin I.A."/>
        </authorList>
    </citation>
    <scope>NUCLEOTIDE SEQUENCE [LARGE SCALE GENOMIC DNA]</scope>
    <source>
        <strain evidence="3">cv. DH55</strain>
    </source>
</reference>
<dbReference type="RefSeq" id="XP_010424816.1">
    <property type="nucleotide sequence ID" value="XM_010426514.1"/>
</dbReference>
<dbReference type="PANTHER" id="PTHR48034">
    <property type="entry name" value="TRANSFORMER-2 SEX-DETERMINING PROTEIN-RELATED"/>
    <property type="match status" value="1"/>
</dbReference>
<keyword evidence="3" id="KW-1185">Reference proteome</keyword>
<evidence type="ECO:0000259" key="2">
    <source>
        <dbReference type="PROSITE" id="PS50102"/>
    </source>
</evidence>
<evidence type="ECO:0000313" key="3">
    <source>
        <dbReference type="Proteomes" id="UP000694864"/>
    </source>
</evidence>
<dbReference type="PROSITE" id="PS50102">
    <property type="entry name" value="RRM"/>
    <property type="match status" value="1"/>
</dbReference>
<dbReference type="InterPro" id="IPR035979">
    <property type="entry name" value="RBD_domain_sf"/>
</dbReference>
<dbReference type="InterPro" id="IPR050441">
    <property type="entry name" value="RBM"/>
</dbReference>
<dbReference type="Pfam" id="PF00076">
    <property type="entry name" value="RRM_1"/>
    <property type="match status" value="1"/>
</dbReference>
<sequence>MALVKSETHHSSRFASLYVGDLSPDVTEKDLIDKFSVIGPVVSVHLCRDSITGESLSYAFVNFDSSFSASNAMGCFNNTVLKGKAMRIMLSQTDLSNRPRAEENGQSSDFYCIRTSCGSDEARTEDFTRSQRGRQRILSQDVPQIDHDQKKHLRRKNSSTHRCLSLVGEVCLMQENLKQEILTKVQFLTFDDEGVLVGL</sequence>
<reference evidence="4" key="2">
    <citation type="submission" date="2025-08" db="UniProtKB">
        <authorList>
            <consortium name="RefSeq"/>
        </authorList>
    </citation>
    <scope>IDENTIFICATION</scope>
    <source>
        <tissue evidence="4">Leaf</tissue>
    </source>
</reference>
<dbReference type="InterPro" id="IPR000504">
    <property type="entry name" value="RRM_dom"/>
</dbReference>
<dbReference type="GeneID" id="104709988"/>
<evidence type="ECO:0000256" key="1">
    <source>
        <dbReference type="PROSITE-ProRule" id="PRU00176"/>
    </source>
</evidence>
<dbReference type="Gene3D" id="3.30.70.330">
    <property type="match status" value="1"/>
</dbReference>